<accession>A0ABT1CDP3</accession>
<dbReference type="PROSITE" id="PS00793">
    <property type="entry name" value="DHPS_2"/>
    <property type="match status" value="1"/>
</dbReference>
<dbReference type="PANTHER" id="PTHR20941">
    <property type="entry name" value="FOLATE SYNTHESIS PROTEINS"/>
    <property type="match status" value="1"/>
</dbReference>
<dbReference type="NCBIfam" id="TIGR01496">
    <property type="entry name" value="DHPS"/>
    <property type="match status" value="1"/>
</dbReference>
<dbReference type="GO" id="GO:0004156">
    <property type="term" value="F:dihydropteroate synthase activity"/>
    <property type="evidence" value="ECO:0007669"/>
    <property type="project" value="UniProtKB-EC"/>
</dbReference>
<keyword evidence="7 9" id="KW-0460">Magnesium</keyword>
<evidence type="ECO:0000256" key="6">
    <source>
        <dbReference type="ARBA" id="ARBA00022723"/>
    </source>
</evidence>
<dbReference type="InterPro" id="IPR011005">
    <property type="entry name" value="Dihydropteroate_synth-like_sf"/>
</dbReference>
<evidence type="ECO:0000256" key="7">
    <source>
        <dbReference type="ARBA" id="ARBA00022842"/>
    </source>
</evidence>
<dbReference type="EC" id="2.5.1.15" evidence="4 9"/>
<comment type="caution">
    <text evidence="11">The sequence shown here is derived from an EMBL/GenBank/DDBJ whole genome shotgun (WGS) entry which is preliminary data.</text>
</comment>
<evidence type="ECO:0000256" key="9">
    <source>
        <dbReference type="RuleBase" id="RU361205"/>
    </source>
</evidence>
<keyword evidence="5 9" id="KW-0808">Transferase</keyword>
<dbReference type="Proteomes" id="UP001523401">
    <property type="component" value="Unassembled WGS sequence"/>
</dbReference>
<dbReference type="Gene3D" id="3.20.20.20">
    <property type="entry name" value="Dihydropteroate synthase-like"/>
    <property type="match status" value="1"/>
</dbReference>
<dbReference type="SUPFAM" id="SSF51717">
    <property type="entry name" value="Dihydropteroate synthetase-like"/>
    <property type="match status" value="1"/>
</dbReference>
<dbReference type="CDD" id="cd00739">
    <property type="entry name" value="DHPS"/>
    <property type="match status" value="1"/>
</dbReference>
<dbReference type="Pfam" id="PF00809">
    <property type="entry name" value="Pterin_bind"/>
    <property type="match status" value="1"/>
</dbReference>
<keyword evidence="6 9" id="KW-0479">Metal-binding</keyword>
<dbReference type="PROSITE" id="PS50972">
    <property type="entry name" value="PTERIN_BINDING"/>
    <property type="match status" value="1"/>
</dbReference>
<dbReference type="RefSeq" id="WP_252848287.1">
    <property type="nucleotide sequence ID" value="NZ_BAPW01000034.1"/>
</dbReference>
<evidence type="ECO:0000256" key="8">
    <source>
        <dbReference type="ARBA" id="ARBA00022909"/>
    </source>
</evidence>
<evidence type="ECO:0000313" key="12">
    <source>
        <dbReference type="Proteomes" id="UP001523401"/>
    </source>
</evidence>
<name>A0ABT1CDP3_9PROT</name>
<keyword evidence="12" id="KW-1185">Reference proteome</keyword>
<feature type="domain" description="Pterin-binding" evidence="10">
    <location>
        <begin position="33"/>
        <end position="280"/>
    </location>
</feature>
<evidence type="ECO:0000256" key="2">
    <source>
        <dbReference type="ARBA" id="ARBA00001946"/>
    </source>
</evidence>
<comment type="catalytic activity">
    <reaction evidence="1">
        <text>(7,8-dihydropterin-6-yl)methyl diphosphate + 4-aminobenzoate = 7,8-dihydropteroate + diphosphate</text>
        <dbReference type="Rhea" id="RHEA:19949"/>
        <dbReference type="ChEBI" id="CHEBI:17836"/>
        <dbReference type="ChEBI" id="CHEBI:17839"/>
        <dbReference type="ChEBI" id="CHEBI:33019"/>
        <dbReference type="ChEBI" id="CHEBI:72950"/>
        <dbReference type="EC" id="2.5.1.15"/>
    </reaction>
</comment>
<evidence type="ECO:0000256" key="5">
    <source>
        <dbReference type="ARBA" id="ARBA00022679"/>
    </source>
</evidence>
<protein>
    <recommendedName>
        <fullName evidence="4 9">Dihydropteroate synthase</fullName>
        <shortName evidence="9">DHPS</shortName>
        <ecNumber evidence="4 9">2.5.1.15</ecNumber>
    </recommendedName>
    <alternativeName>
        <fullName evidence="9">Dihydropteroate pyrophosphorylase</fullName>
    </alternativeName>
</protein>
<gene>
    <name evidence="11" type="primary">folP</name>
    <name evidence="11" type="ORF">NF685_01415</name>
</gene>
<proteinExistence type="inferred from homology"/>
<dbReference type="InterPro" id="IPR045031">
    <property type="entry name" value="DHP_synth-like"/>
</dbReference>
<sequence length="302" mass="32437">MTADGSADQTISWQARRDALVAAIHHAHEMRKPMIMGIVNVTPDSFSDGGHHADADAGARHARILAQEGATLLDIGGESTRPGAGFVPEAEEIARTRPVLMALHRETAWLSIDTYKSGVAREAVRAGATMVNDVWGMQRDPAMAPVLAETGAVAVLMHNRETIDPSVDMRDAFCRFFDLVLSQAERAGIRHERIVLDPGIGFGKTDPQNIEAIRLIGMLRAQYGLPVLLGLSRKSLFGRLLGRDVHERLAGTLAANLCGMQQGAAILRVHDVAQHVDAVTVAALIAESQGIGSRENRGAEQA</sequence>
<reference evidence="11 12" key="1">
    <citation type="submission" date="2022-06" db="EMBL/GenBank/DDBJ databases">
        <title>Whole-genome of Asaia lannensis strain LMG 27011T.</title>
        <authorList>
            <person name="Sombolestani A."/>
        </authorList>
    </citation>
    <scope>NUCLEOTIDE SEQUENCE [LARGE SCALE GENOMIC DNA]</scope>
    <source>
        <strain evidence="11 12">NBRC 102526</strain>
    </source>
</reference>
<dbReference type="PROSITE" id="PS00792">
    <property type="entry name" value="DHPS_1"/>
    <property type="match status" value="1"/>
</dbReference>
<organism evidence="11 12">
    <name type="scientific">Asaia lannensis NBRC 102526</name>
    <dbReference type="NCBI Taxonomy" id="1307926"/>
    <lineage>
        <taxon>Bacteria</taxon>
        <taxon>Pseudomonadati</taxon>
        <taxon>Pseudomonadota</taxon>
        <taxon>Alphaproteobacteria</taxon>
        <taxon>Acetobacterales</taxon>
        <taxon>Acetobacteraceae</taxon>
        <taxon>Asaia</taxon>
    </lineage>
</organism>
<dbReference type="EMBL" id="JAMXQU010000001">
    <property type="protein sequence ID" value="MCO6158686.1"/>
    <property type="molecule type" value="Genomic_DNA"/>
</dbReference>
<comment type="pathway">
    <text evidence="3 9">Cofactor biosynthesis; tetrahydrofolate biosynthesis; 7,8-dihydrofolate from 2-amino-4-hydroxy-6-hydroxymethyl-7,8-dihydropteridine diphosphate and 4-aminobenzoate: step 1/2.</text>
</comment>
<evidence type="ECO:0000256" key="3">
    <source>
        <dbReference type="ARBA" id="ARBA00004763"/>
    </source>
</evidence>
<dbReference type="InterPro" id="IPR006390">
    <property type="entry name" value="DHP_synth_dom"/>
</dbReference>
<comment type="cofactor">
    <cofactor evidence="2 9">
        <name>Mg(2+)</name>
        <dbReference type="ChEBI" id="CHEBI:18420"/>
    </cofactor>
</comment>
<dbReference type="PANTHER" id="PTHR20941:SF1">
    <property type="entry name" value="FOLIC ACID SYNTHESIS PROTEIN FOL1"/>
    <property type="match status" value="1"/>
</dbReference>
<evidence type="ECO:0000259" key="10">
    <source>
        <dbReference type="PROSITE" id="PS50972"/>
    </source>
</evidence>
<comment type="function">
    <text evidence="9">Catalyzes the condensation of para-aminobenzoate (pABA) with 6-hydroxymethyl-7,8-dihydropterin diphosphate (DHPt-PP) to form 7,8-dihydropteroate (H2Pte), the immediate precursor of folate derivatives.</text>
</comment>
<dbReference type="InterPro" id="IPR000489">
    <property type="entry name" value="Pterin-binding_dom"/>
</dbReference>
<evidence type="ECO:0000256" key="4">
    <source>
        <dbReference type="ARBA" id="ARBA00012458"/>
    </source>
</evidence>
<evidence type="ECO:0000313" key="11">
    <source>
        <dbReference type="EMBL" id="MCO6158686.1"/>
    </source>
</evidence>
<comment type="similarity">
    <text evidence="9">Belongs to the DHPS family.</text>
</comment>
<keyword evidence="8 9" id="KW-0289">Folate biosynthesis</keyword>
<evidence type="ECO:0000256" key="1">
    <source>
        <dbReference type="ARBA" id="ARBA00000012"/>
    </source>
</evidence>